<dbReference type="Proteomes" id="UP000679179">
    <property type="component" value="Unassembled WGS sequence"/>
</dbReference>
<proteinExistence type="predicted"/>
<dbReference type="RefSeq" id="WP_212903658.1">
    <property type="nucleotide sequence ID" value="NZ_BOPZ01000011.1"/>
</dbReference>
<organism evidence="1 2">
    <name type="scientific">Clostridium polyendosporum</name>
    <dbReference type="NCBI Taxonomy" id="69208"/>
    <lineage>
        <taxon>Bacteria</taxon>
        <taxon>Bacillati</taxon>
        <taxon>Bacillota</taxon>
        <taxon>Clostridia</taxon>
        <taxon>Eubacteriales</taxon>
        <taxon>Clostridiaceae</taxon>
        <taxon>Clostridium</taxon>
    </lineage>
</organism>
<comment type="caution">
    <text evidence="1">The sequence shown here is derived from an EMBL/GenBank/DDBJ whole genome shotgun (WGS) entry which is preliminary data.</text>
</comment>
<dbReference type="EMBL" id="BOPZ01000011">
    <property type="protein sequence ID" value="GIM28943.1"/>
    <property type="molecule type" value="Genomic_DNA"/>
</dbReference>
<name>A0A919S1L6_9CLOT</name>
<accession>A0A919S1L6</accession>
<evidence type="ECO:0000313" key="2">
    <source>
        <dbReference type="Proteomes" id="UP000679179"/>
    </source>
</evidence>
<sequence>MKVKITNQKLKDFGSEYKIRKMNYDQIIVEYPQGDGFHTFESNDVELISEGEMDDFIISHKDVLKIKLPRGVSSFFYKGFIESVEQSISEKVKEIILLKDRFKEINKRGMWEKELLMVVNCYFPLNILVTGQSFKRNNYSFSVKSLSEQEFLDRCTHEINYITSQIKRREVLLTHYGMAIERVKKQGVSLSSKLLV</sequence>
<reference evidence="1" key="1">
    <citation type="submission" date="2021-03" db="EMBL/GenBank/DDBJ databases">
        <title>Taxonomic study of Clostridium polyendosporum from meadow-gley soil under rice.</title>
        <authorList>
            <person name="Kobayashi H."/>
            <person name="Tanizawa Y."/>
            <person name="Yagura M."/>
        </authorList>
    </citation>
    <scope>NUCLEOTIDE SEQUENCE</scope>
    <source>
        <strain evidence="1">JCM 30710</strain>
    </source>
</reference>
<dbReference type="AlphaFoldDB" id="A0A919S1L6"/>
<gene>
    <name evidence="1" type="ORF">CPJCM30710_16090</name>
</gene>
<keyword evidence="2" id="KW-1185">Reference proteome</keyword>
<evidence type="ECO:0000313" key="1">
    <source>
        <dbReference type="EMBL" id="GIM28943.1"/>
    </source>
</evidence>
<protein>
    <submittedName>
        <fullName evidence="1">Uncharacterized protein</fullName>
    </submittedName>
</protein>